<comment type="caution">
    <text evidence="1">The sequence shown here is derived from an EMBL/GenBank/DDBJ whole genome shotgun (WGS) entry which is preliminary data.</text>
</comment>
<accession>A0A0F9D4R7</accession>
<dbReference type="EMBL" id="LAZR01041122">
    <property type="protein sequence ID" value="KKL12781.1"/>
    <property type="molecule type" value="Genomic_DNA"/>
</dbReference>
<reference evidence="1" key="1">
    <citation type="journal article" date="2015" name="Nature">
        <title>Complex archaea that bridge the gap between prokaryotes and eukaryotes.</title>
        <authorList>
            <person name="Spang A."/>
            <person name="Saw J.H."/>
            <person name="Jorgensen S.L."/>
            <person name="Zaremba-Niedzwiedzka K."/>
            <person name="Martijn J."/>
            <person name="Lind A.E."/>
            <person name="van Eijk R."/>
            <person name="Schleper C."/>
            <person name="Guy L."/>
            <person name="Ettema T.J."/>
        </authorList>
    </citation>
    <scope>NUCLEOTIDE SEQUENCE</scope>
</reference>
<sequence>MTLADVLGGSAGPVVTRMVYERRTLNYTFVDLLNAVISGSIQLDNDRAVVRTARFTIDPGALPDDFDVATDYIAPRMEVLVDGAFEAQAMGLFKLTKPKRTYESNGRQLWDVEAQDVTTELLETRVEQPTAGGAAGVNVITAIEARLDELGLSHSLPATAHNLPETFIHAPGTDFLLIINRMLQSINFHPIWADREGSMTSKERTDPFVAAADVTYQTVEPPRMVREPFREIEERGRRPNKFVVLIDDPRRVPAFSLWENADPASPISTANRSEDLAKLTGEDGGGMVINTTVADEIAEYELRDAAARVVQGDLNTAPDPRREPHEVYGLTIEDMVLGSPWLVLGWTLDLEAGVTMQHRMGRAVDISIVEV</sequence>
<proteinExistence type="predicted"/>
<gene>
    <name evidence="1" type="ORF">LCGC14_2532320</name>
</gene>
<dbReference type="AlphaFoldDB" id="A0A0F9D4R7"/>
<evidence type="ECO:0000313" key="1">
    <source>
        <dbReference type="EMBL" id="KKL12781.1"/>
    </source>
</evidence>
<protein>
    <submittedName>
        <fullName evidence="1">Uncharacterized protein</fullName>
    </submittedName>
</protein>
<organism evidence="1">
    <name type="scientific">marine sediment metagenome</name>
    <dbReference type="NCBI Taxonomy" id="412755"/>
    <lineage>
        <taxon>unclassified sequences</taxon>
        <taxon>metagenomes</taxon>
        <taxon>ecological metagenomes</taxon>
    </lineage>
</organism>
<name>A0A0F9D4R7_9ZZZZ</name>